<dbReference type="Pfam" id="PF15919">
    <property type="entry name" value="HicB_lk_antitox"/>
    <property type="match status" value="1"/>
</dbReference>
<sequence>MSVGERHNKLHGRVLLVAPEPEQPSVGLAAVHNREIGLGIAGRGYDLSKINTKAVRLNISLPENLVHCIDAVAKAQHWSCSAFLAKAAEQEDERRSVTPHGYAL</sequence>
<dbReference type="AlphaFoldDB" id="A0AB39DAF3"/>
<organism evidence="2">
    <name type="scientific">Castellaniella ginsengisoli</name>
    <dbReference type="NCBI Taxonomy" id="546114"/>
    <lineage>
        <taxon>Bacteria</taxon>
        <taxon>Pseudomonadati</taxon>
        <taxon>Pseudomonadota</taxon>
        <taxon>Betaproteobacteria</taxon>
        <taxon>Burkholderiales</taxon>
        <taxon>Alcaligenaceae</taxon>
        <taxon>Castellaniella</taxon>
    </lineage>
</organism>
<gene>
    <name evidence="2" type="ORF">ABRZ09_03650</name>
</gene>
<name>A0AB39DAF3_9BURK</name>
<evidence type="ECO:0000259" key="1">
    <source>
        <dbReference type="Pfam" id="PF15919"/>
    </source>
</evidence>
<dbReference type="RefSeq" id="WP_368647312.1">
    <property type="nucleotide sequence ID" value="NZ_CP158255.1"/>
</dbReference>
<dbReference type="EMBL" id="CP158255">
    <property type="protein sequence ID" value="XDJ50964.1"/>
    <property type="molecule type" value="Genomic_DNA"/>
</dbReference>
<dbReference type="InterPro" id="IPR031807">
    <property type="entry name" value="HicB-like"/>
</dbReference>
<reference evidence="2" key="1">
    <citation type="submission" date="2024-05" db="EMBL/GenBank/DDBJ databases">
        <authorList>
            <person name="Luo Y.-C."/>
            <person name="Nicholds J."/>
            <person name="Mortimer T."/>
            <person name="Maboni G."/>
        </authorList>
    </citation>
    <scope>NUCLEOTIDE SEQUENCE</scope>
    <source>
        <strain evidence="2">151108</strain>
    </source>
</reference>
<proteinExistence type="predicted"/>
<protein>
    <submittedName>
        <fullName evidence="2">Type II toxin-antitoxin system HicB family antitoxin</fullName>
    </submittedName>
</protein>
<evidence type="ECO:0000313" key="2">
    <source>
        <dbReference type="EMBL" id="XDJ50964.1"/>
    </source>
</evidence>
<feature type="domain" description="HicB-like antitoxin of toxin-antitoxin system" evidence="1">
    <location>
        <begin position="46"/>
        <end position="88"/>
    </location>
</feature>
<accession>A0AB39DAF3</accession>